<dbReference type="AlphaFoldDB" id="A0A150FYM6"/>
<evidence type="ECO:0000313" key="2">
    <source>
        <dbReference type="Proteomes" id="UP000075714"/>
    </source>
</evidence>
<comment type="caution">
    <text evidence="1">The sequence shown here is derived from an EMBL/GenBank/DDBJ whole genome shotgun (WGS) entry which is preliminary data.</text>
</comment>
<gene>
    <name evidence="1" type="ORF">GPECTOR_122g453</name>
</gene>
<dbReference type="Gene3D" id="1.25.40.10">
    <property type="entry name" value="Tetratricopeptide repeat domain"/>
    <property type="match status" value="1"/>
</dbReference>
<name>A0A150FYM6_GONPE</name>
<sequence>MALARERRFDDAVGAFEDFLRREPNHDQAWIAYAQMSKKRYMQQGAPALAYEACGSVLDRGIVANAASGQLWQARGLLELQQGKAVEAKKLLEKAVALDESLAPVLRWKAVREVDEQ</sequence>
<accession>A0A150FYM6</accession>
<evidence type="ECO:0000313" key="1">
    <source>
        <dbReference type="EMBL" id="KXZ42712.1"/>
    </source>
</evidence>
<dbReference type="InterPro" id="IPR011990">
    <property type="entry name" value="TPR-like_helical_dom_sf"/>
</dbReference>
<organism evidence="1 2">
    <name type="scientific">Gonium pectorale</name>
    <name type="common">Green alga</name>
    <dbReference type="NCBI Taxonomy" id="33097"/>
    <lineage>
        <taxon>Eukaryota</taxon>
        <taxon>Viridiplantae</taxon>
        <taxon>Chlorophyta</taxon>
        <taxon>core chlorophytes</taxon>
        <taxon>Chlorophyceae</taxon>
        <taxon>CS clade</taxon>
        <taxon>Chlamydomonadales</taxon>
        <taxon>Volvocaceae</taxon>
        <taxon>Gonium</taxon>
    </lineage>
</organism>
<proteinExistence type="predicted"/>
<dbReference type="STRING" id="33097.A0A150FYM6"/>
<keyword evidence="2" id="KW-1185">Reference proteome</keyword>
<reference evidence="2" key="1">
    <citation type="journal article" date="2016" name="Nat. Commun.">
        <title>The Gonium pectorale genome demonstrates co-option of cell cycle regulation during the evolution of multicellularity.</title>
        <authorList>
            <person name="Hanschen E.R."/>
            <person name="Marriage T.N."/>
            <person name="Ferris P.J."/>
            <person name="Hamaji T."/>
            <person name="Toyoda A."/>
            <person name="Fujiyama A."/>
            <person name="Neme R."/>
            <person name="Noguchi H."/>
            <person name="Minakuchi Y."/>
            <person name="Suzuki M."/>
            <person name="Kawai-Toyooka H."/>
            <person name="Smith D.R."/>
            <person name="Sparks H."/>
            <person name="Anderson J."/>
            <person name="Bakaric R."/>
            <person name="Luria V."/>
            <person name="Karger A."/>
            <person name="Kirschner M.W."/>
            <person name="Durand P.M."/>
            <person name="Michod R.E."/>
            <person name="Nozaki H."/>
            <person name="Olson B.J."/>
        </authorList>
    </citation>
    <scope>NUCLEOTIDE SEQUENCE [LARGE SCALE GENOMIC DNA]</scope>
    <source>
        <strain evidence="2">NIES-2863</strain>
    </source>
</reference>
<evidence type="ECO:0008006" key="3">
    <source>
        <dbReference type="Google" id="ProtNLM"/>
    </source>
</evidence>
<dbReference type="Proteomes" id="UP000075714">
    <property type="component" value="Unassembled WGS sequence"/>
</dbReference>
<protein>
    <recommendedName>
        <fullName evidence="3">Tetratricopeptide repeat protein</fullName>
    </recommendedName>
</protein>
<dbReference type="OrthoDB" id="524542at2759"/>
<dbReference type="SUPFAM" id="SSF48452">
    <property type="entry name" value="TPR-like"/>
    <property type="match status" value="1"/>
</dbReference>
<dbReference type="Pfam" id="PF13428">
    <property type="entry name" value="TPR_14"/>
    <property type="match status" value="1"/>
</dbReference>
<dbReference type="EMBL" id="LSYV01000122">
    <property type="protein sequence ID" value="KXZ42712.1"/>
    <property type="molecule type" value="Genomic_DNA"/>
</dbReference>